<dbReference type="EMBL" id="JAAAID010000684">
    <property type="protein sequence ID" value="KAG0014852.1"/>
    <property type="molecule type" value="Genomic_DNA"/>
</dbReference>
<proteinExistence type="predicted"/>
<dbReference type="AlphaFoldDB" id="A0A9P6MVD4"/>
<protein>
    <submittedName>
        <fullName evidence="2">Uncharacterized protein</fullName>
    </submittedName>
</protein>
<feature type="compositionally biased region" description="Acidic residues" evidence="1">
    <location>
        <begin position="162"/>
        <end position="171"/>
    </location>
</feature>
<name>A0A9P6MVD4_9FUNG</name>
<feature type="compositionally biased region" description="Acidic residues" evidence="1">
    <location>
        <begin position="76"/>
        <end position="109"/>
    </location>
</feature>
<feature type="region of interest" description="Disordered" evidence="1">
    <location>
        <begin position="68"/>
        <end position="112"/>
    </location>
</feature>
<sequence>MSYPQFTISTTFTREIQGLDKYFSDFNSPTKSVKKQAEEVLRLKLANHKKSLAQARYFINNETGLYEELDRMQEESNPEDSEVEQETEPEDLDDEQDELESEELQDEQQSDLQDVQDALQCFLSNPKGHELNSLSRTKCMQTVSTKRVVEPKPGSIRNTEFTQDDPVDNDESVNPLAISCRSYVVSRYFQKDTRKGSQKRHSQ</sequence>
<comment type="caution">
    <text evidence="2">The sequence shown here is derived from an EMBL/GenBank/DDBJ whole genome shotgun (WGS) entry which is preliminary data.</text>
</comment>
<reference evidence="2" key="1">
    <citation type="journal article" date="2020" name="Fungal Divers.">
        <title>Resolving the Mortierellaceae phylogeny through synthesis of multi-gene phylogenetics and phylogenomics.</title>
        <authorList>
            <person name="Vandepol N."/>
            <person name="Liber J."/>
            <person name="Desiro A."/>
            <person name="Na H."/>
            <person name="Kennedy M."/>
            <person name="Barry K."/>
            <person name="Grigoriev I.V."/>
            <person name="Miller A.N."/>
            <person name="O'Donnell K."/>
            <person name="Stajich J.E."/>
            <person name="Bonito G."/>
        </authorList>
    </citation>
    <scope>NUCLEOTIDE SEQUENCE</scope>
    <source>
        <strain evidence="2">NRRL 2769</strain>
    </source>
</reference>
<accession>A0A9P6MVD4</accession>
<dbReference type="Proteomes" id="UP000703661">
    <property type="component" value="Unassembled WGS sequence"/>
</dbReference>
<gene>
    <name evidence="2" type="ORF">BGZ80_010190</name>
</gene>
<feature type="region of interest" description="Disordered" evidence="1">
    <location>
        <begin position="145"/>
        <end position="174"/>
    </location>
</feature>
<evidence type="ECO:0000313" key="3">
    <source>
        <dbReference type="Proteomes" id="UP000703661"/>
    </source>
</evidence>
<evidence type="ECO:0000313" key="2">
    <source>
        <dbReference type="EMBL" id="KAG0014852.1"/>
    </source>
</evidence>
<organism evidence="2 3">
    <name type="scientific">Entomortierella chlamydospora</name>
    <dbReference type="NCBI Taxonomy" id="101097"/>
    <lineage>
        <taxon>Eukaryota</taxon>
        <taxon>Fungi</taxon>
        <taxon>Fungi incertae sedis</taxon>
        <taxon>Mucoromycota</taxon>
        <taxon>Mortierellomycotina</taxon>
        <taxon>Mortierellomycetes</taxon>
        <taxon>Mortierellales</taxon>
        <taxon>Mortierellaceae</taxon>
        <taxon>Entomortierella</taxon>
    </lineage>
</organism>
<evidence type="ECO:0000256" key="1">
    <source>
        <dbReference type="SAM" id="MobiDB-lite"/>
    </source>
</evidence>
<keyword evidence="3" id="KW-1185">Reference proteome</keyword>